<dbReference type="RefSeq" id="WP_158052642.1">
    <property type="nucleotide sequence ID" value="NZ_WBKB01000006.1"/>
</dbReference>
<dbReference type="CDD" id="cd00158">
    <property type="entry name" value="RHOD"/>
    <property type="match status" value="1"/>
</dbReference>
<dbReference type="PROSITE" id="PS50206">
    <property type="entry name" value="RHODANESE_3"/>
    <property type="match status" value="1"/>
</dbReference>
<dbReference type="InterPro" id="IPR001763">
    <property type="entry name" value="Rhodanese-like_dom"/>
</dbReference>
<dbReference type="SUPFAM" id="SSF52821">
    <property type="entry name" value="Rhodanese/Cell cycle control phosphatase"/>
    <property type="match status" value="1"/>
</dbReference>
<dbReference type="PANTHER" id="PTHR43031:SF1">
    <property type="entry name" value="PYRIDINE NUCLEOTIDE-DISULPHIDE OXIDOREDUCTASE"/>
    <property type="match status" value="1"/>
</dbReference>
<dbReference type="Pfam" id="PF00581">
    <property type="entry name" value="Rhodanese"/>
    <property type="match status" value="1"/>
</dbReference>
<dbReference type="Gene3D" id="3.40.250.10">
    <property type="entry name" value="Rhodanese-like domain"/>
    <property type="match status" value="1"/>
</dbReference>
<evidence type="ECO:0000313" key="3">
    <source>
        <dbReference type="Proteomes" id="UP000433493"/>
    </source>
</evidence>
<dbReference type="InterPro" id="IPR050229">
    <property type="entry name" value="GlpE_sulfurtransferase"/>
</dbReference>
<keyword evidence="3" id="KW-1185">Reference proteome</keyword>
<accession>A0A7J5BAZ3</accession>
<reference evidence="2 3" key="1">
    <citation type="submission" date="2019-09" db="EMBL/GenBank/DDBJ databases">
        <title>Phylogeny of genus Pseudoclavibacter and closely related genus.</title>
        <authorList>
            <person name="Li Y."/>
        </authorList>
    </citation>
    <scope>NUCLEOTIDE SEQUENCE [LARGE SCALE GENOMIC DNA]</scope>
    <source>
        <strain evidence="2 3">KCTC 13959</strain>
    </source>
</reference>
<dbReference type="InterPro" id="IPR036873">
    <property type="entry name" value="Rhodanese-like_dom_sf"/>
</dbReference>
<evidence type="ECO:0000313" key="2">
    <source>
        <dbReference type="EMBL" id="KAB1642187.1"/>
    </source>
</evidence>
<gene>
    <name evidence="2" type="ORF">F8O05_10195</name>
</gene>
<dbReference type="PANTHER" id="PTHR43031">
    <property type="entry name" value="FAD-DEPENDENT OXIDOREDUCTASE"/>
    <property type="match status" value="1"/>
</dbReference>
<organism evidence="2 3">
    <name type="scientific">Gulosibacter chungangensis</name>
    <dbReference type="NCBI Taxonomy" id="979746"/>
    <lineage>
        <taxon>Bacteria</taxon>
        <taxon>Bacillati</taxon>
        <taxon>Actinomycetota</taxon>
        <taxon>Actinomycetes</taxon>
        <taxon>Micrococcales</taxon>
        <taxon>Microbacteriaceae</taxon>
        <taxon>Gulosibacter</taxon>
    </lineage>
</organism>
<feature type="domain" description="Rhodanese" evidence="1">
    <location>
        <begin position="18"/>
        <end position="97"/>
    </location>
</feature>
<name>A0A7J5BAZ3_9MICO</name>
<dbReference type="AlphaFoldDB" id="A0A7J5BAZ3"/>
<proteinExistence type="predicted"/>
<dbReference type="SMART" id="SM00450">
    <property type="entry name" value="RHOD"/>
    <property type="match status" value="1"/>
</dbReference>
<sequence>MNEITPQELHALGTEIDLIDVREPNEVAEVRVPFAKSIPLSELTDRIDEIPEGAYIMCHGGGRSGRTVQHLQRLGRTATNVAGGISEWESAGLPVERD</sequence>
<comment type="caution">
    <text evidence="2">The sequence shown here is derived from an EMBL/GenBank/DDBJ whole genome shotgun (WGS) entry which is preliminary data.</text>
</comment>
<dbReference type="Proteomes" id="UP000433493">
    <property type="component" value="Unassembled WGS sequence"/>
</dbReference>
<dbReference type="OrthoDB" id="9800872at2"/>
<protein>
    <submittedName>
        <fullName evidence="2">Rhodanese-like domain-containing protein</fullName>
    </submittedName>
</protein>
<dbReference type="EMBL" id="WBKB01000006">
    <property type="protein sequence ID" value="KAB1642187.1"/>
    <property type="molecule type" value="Genomic_DNA"/>
</dbReference>
<evidence type="ECO:0000259" key="1">
    <source>
        <dbReference type="PROSITE" id="PS50206"/>
    </source>
</evidence>